<dbReference type="RefSeq" id="XP_009053866.1">
    <property type="nucleotide sequence ID" value="XM_009055618.1"/>
</dbReference>
<comment type="subcellular location">
    <subcellularLocation>
        <location evidence="1 9">Cell membrane</location>
        <topology evidence="1 9">Multi-pass membrane protein</topology>
    </subcellularLocation>
</comment>
<evidence type="ECO:0000256" key="6">
    <source>
        <dbReference type="ARBA" id="ARBA00023065"/>
    </source>
</evidence>
<dbReference type="GO" id="GO:0034220">
    <property type="term" value="P:monoatomic ion transmembrane transport"/>
    <property type="evidence" value="ECO:0007669"/>
    <property type="project" value="UniProtKB-KW"/>
</dbReference>
<evidence type="ECO:0000256" key="5">
    <source>
        <dbReference type="ARBA" id="ARBA00022989"/>
    </source>
</evidence>
<dbReference type="PANTHER" id="PTHR11893">
    <property type="entry name" value="INNEXIN"/>
    <property type="match status" value="1"/>
</dbReference>
<evidence type="ECO:0000313" key="11">
    <source>
        <dbReference type="Proteomes" id="UP000030746"/>
    </source>
</evidence>
<dbReference type="InterPro" id="IPR000990">
    <property type="entry name" value="Innexin"/>
</dbReference>
<gene>
    <name evidence="9" type="primary">inx</name>
    <name evidence="10" type="ORF">LOTGIDRAFT_232050</name>
</gene>
<dbReference type="Proteomes" id="UP000030746">
    <property type="component" value="Unassembled WGS sequence"/>
</dbReference>
<feature type="transmembrane region" description="Helical" evidence="9">
    <location>
        <begin position="161"/>
        <end position="180"/>
    </location>
</feature>
<feature type="transmembrane region" description="Helical" evidence="9">
    <location>
        <begin position="243"/>
        <end position="270"/>
    </location>
</feature>
<dbReference type="KEGG" id="lgi:LOTGIDRAFT_232050"/>
<keyword evidence="5 9" id="KW-1133">Transmembrane helix</keyword>
<feature type="transmembrane region" description="Helical" evidence="9">
    <location>
        <begin position="17"/>
        <end position="38"/>
    </location>
</feature>
<evidence type="ECO:0000256" key="4">
    <source>
        <dbReference type="ARBA" id="ARBA00022692"/>
    </source>
</evidence>
<sequence length="366" mass="42498">MATLLPNKAMFTNGFNYFWTAIFLLLPATSFIFIRILFTNSAIVCFVPSHMTISMGHFMHEVCWNKETYEPLYPVPSKNITQGELLTEKPLITSYHAWFPYILFVLFLLFTVFQGMCHLVKRGLDYRKSNSDSKLGERFLAAELSQRIEELSSQKFRTVSLIFLKFLIFLNVLAQVLYLLSTFGSKEKNSEYMSPDGEKQNYTYTDQAFPESVLCETRVRRFSTIETYTIHCNLPMNEVFKKYSILLCLWFVLVAILSLGHLICLIGFCFRKNYTKRLFSKVLPKEDVQHVLKRIQGTDGLFILWSIYRKEDFNVFRDVVQLLRGSFQSDTDDDQPDKKMAIAEGVPQIVVEQEDPDDGKLDVPKV</sequence>
<dbReference type="GO" id="GO:0005921">
    <property type="term" value="C:gap junction"/>
    <property type="evidence" value="ECO:0007669"/>
    <property type="project" value="UniProtKB-UniRule"/>
</dbReference>
<keyword evidence="8 9" id="KW-0407">Ion channel</keyword>
<dbReference type="PROSITE" id="PS51013">
    <property type="entry name" value="PANNEXIN"/>
    <property type="match status" value="1"/>
</dbReference>
<keyword evidence="4 9" id="KW-0812">Transmembrane</keyword>
<dbReference type="GeneID" id="20248796"/>
<keyword evidence="11" id="KW-1185">Reference proteome</keyword>
<evidence type="ECO:0000256" key="7">
    <source>
        <dbReference type="ARBA" id="ARBA00023136"/>
    </source>
</evidence>
<dbReference type="EMBL" id="KB201656">
    <property type="protein sequence ID" value="ESO95356.1"/>
    <property type="molecule type" value="Genomic_DNA"/>
</dbReference>
<evidence type="ECO:0000256" key="8">
    <source>
        <dbReference type="ARBA" id="ARBA00023303"/>
    </source>
</evidence>
<comment type="similarity">
    <text evidence="9">Belongs to the pannexin family.</text>
</comment>
<dbReference type="GO" id="GO:0005886">
    <property type="term" value="C:plasma membrane"/>
    <property type="evidence" value="ECO:0007669"/>
    <property type="project" value="UniProtKB-SubCell"/>
</dbReference>
<dbReference type="Pfam" id="PF00876">
    <property type="entry name" value="Innexin"/>
    <property type="match status" value="1"/>
</dbReference>
<dbReference type="OMA" id="QIYQETH"/>
<keyword evidence="2 9" id="KW-0813">Transport</keyword>
<evidence type="ECO:0000256" key="9">
    <source>
        <dbReference type="RuleBase" id="RU010713"/>
    </source>
</evidence>
<dbReference type="AlphaFoldDB" id="V4AP14"/>
<organism evidence="10 11">
    <name type="scientific">Lottia gigantea</name>
    <name type="common">Giant owl limpet</name>
    <dbReference type="NCBI Taxonomy" id="225164"/>
    <lineage>
        <taxon>Eukaryota</taxon>
        <taxon>Metazoa</taxon>
        <taxon>Spiralia</taxon>
        <taxon>Lophotrochozoa</taxon>
        <taxon>Mollusca</taxon>
        <taxon>Gastropoda</taxon>
        <taxon>Patellogastropoda</taxon>
        <taxon>Lottioidea</taxon>
        <taxon>Lottiidae</taxon>
        <taxon>Lottia</taxon>
    </lineage>
</organism>
<keyword evidence="7 9" id="KW-0472">Membrane</keyword>
<dbReference type="CTD" id="20248796"/>
<evidence type="ECO:0000256" key="1">
    <source>
        <dbReference type="ARBA" id="ARBA00004651"/>
    </source>
</evidence>
<feature type="transmembrane region" description="Helical" evidence="9">
    <location>
        <begin position="98"/>
        <end position="120"/>
    </location>
</feature>
<evidence type="ECO:0000256" key="3">
    <source>
        <dbReference type="ARBA" id="ARBA00022475"/>
    </source>
</evidence>
<accession>V4AP14</accession>
<dbReference type="HOGENOM" id="CLU_757125_0_0_1"/>
<reference evidence="10 11" key="1">
    <citation type="journal article" date="2013" name="Nature">
        <title>Insights into bilaterian evolution from three spiralian genomes.</title>
        <authorList>
            <person name="Simakov O."/>
            <person name="Marletaz F."/>
            <person name="Cho S.J."/>
            <person name="Edsinger-Gonzales E."/>
            <person name="Havlak P."/>
            <person name="Hellsten U."/>
            <person name="Kuo D.H."/>
            <person name="Larsson T."/>
            <person name="Lv J."/>
            <person name="Arendt D."/>
            <person name="Savage R."/>
            <person name="Osoegawa K."/>
            <person name="de Jong P."/>
            <person name="Grimwood J."/>
            <person name="Chapman J.A."/>
            <person name="Shapiro H."/>
            <person name="Aerts A."/>
            <person name="Otillar R.P."/>
            <person name="Terry A.Y."/>
            <person name="Boore J.L."/>
            <person name="Grigoriev I.V."/>
            <person name="Lindberg D.R."/>
            <person name="Seaver E.C."/>
            <person name="Weisblat D.A."/>
            <person name="Putnam N.H."/>
            <person name="Rokhsar D.S."/>
        </authorList>
    </citation>
    <scope>NUCLEOTIDE SEQUENCE [LARGE SCALE GENOMIC DNA]</scope>
</reference>
<proteinExistence type="inferred from homology"/>
<comment type="function">
    <text evidence="9">Structural component of the gap junctions.</text>
</comment>
<evidence type="ECO:0000313" key="10">
    <source>
        <dbReference type="EMBL" id="ESO95356.1"/>
    </source>
</evidence>
<protein>
    <recommendedName>
        <fullName evidence="9">Innexin</fullName>
    </recommendedName>
</protein>
<name>V4AP14_LOTGI</name>
<keyword evidence="3" id="KW-1003">Cell membrane</keyword>
<dbReference type="PANTHER" id="PTHR11893:SF36">
    <property type="entry name" value="INNEXIN-5"/>
    <property type="match status" value="1"/>
</dbReference>
<keyword evidence="6 9" id="KW-0406">Ion transport</keyword>
<evidence type="ECO:0000256" key="2">
    <source>
        <dbReference type="ARBA" id="ARBA00022448"/>
    </source>
</evidence>
<dbReference type="GO" id="GO:0005243">
    <property type="term" value="F:gap junction channel activity"/>
    <property type="evidence" value="ECO:0007669"/>
    <property type="project" value="TreeGrafter"/>
</dbReference>